<dbReference type="Proteomes" id="UP000648801">
    <property type="component" value="Unassembled WGS sequence"/>
</dbReference>
<accession>A0A916W0A8</accession>
<dbReference type="PANTHER" id="PTHR42852">
    <property type="entry name" value="THIOL:DISULFIDE INTERCHANGE PROTEIN DSBE"/>
    <property type="match status" value="1"/>
</dbReference>
<reference evidence="2" key="2">
    <citation type="submission" date="2020-09" db="EMBL/GenBank/DDBJ databases">
        <authorList>
            <person name="Sun Q."/>
            <person name="Zhou Y."/>
        </authorList>
    </citation>
    <scope>NUCLEOTIDE SEQUENCE</scope>
    <source>
        <strain evidence="2">CGMCC 1.15447</strain>
    </source>
</reference>
<reference evidence="2" key="1">
    <citation type="journal article" date="2014" name="Int. J. Syst. Evol. Microbiol.">
        <title>Complete genome sequence of Corynebacterium casei LMG S-19264T (=DSM 44701T), isolated from a smear-ripened cheese.</title>
        <authorList>
            <consortium name="US DOE Joint Genome Institute (JGI-PGF)"/>
            <person name="Walter F."/>
            <person name="Albersmeier A."/>
            <person name="Kalinowski J."/>
            <person name="Ruckert C."/>
        </authorList>
    </citation>
    <scope>NUCLEOTIDE SEQUENCE</scope>
    <source>
        <strain evidence="2">CGMCC 1.15447</strain>
    </source>
</reference>
<dbReference type="Pfam" id="PF12543">
    <property type="entry name" value="DUF3738"/>
    <property type="match status" value="1"/>
</dbReference>
<dbReference type="InterPro" id="IPR013766">
    <property type="entry name" value="Thioredoxin_domain"/>
</dbReference>
<dbReference type="GO" id="GO:0016491">
    <property type="term" value="F:oxidoreductase activity"/>
    <property type="evidence" value="ECO:0007669"/>
    <property type="project" value="InterPro"/>
</dbReference>
<protein>
    <recommendedName>
        <fullName evidence="1">Thioredoxin domain-containing protein</fullName>
    </recommendedName>
</protein>
<evidence type="ECO:0000259" key="1">
    <source>
        <dbReference type="PROSITE" id="PS51352"/>
    </source>
</evidence>
<dbReference type="PROSITE" id="PS51352">
    <property type="entry name" value="THIOREDOXIN_2"/>
    <property type="match status" value="1"/>
</dbReference>
<dbReference type="InterPro" id="IPR000866">
    <property type="entry name" value="AhpC/TSA"/>
</dbReference>
<organism evidence="2 3">
    <name type="scientific">Edaphobacter acidisoli</name>
    <dbReference type="NCBI Taxonomy" id="2040573"/>
    <lineage>
        <taxon>Bacteria</taxon>
        <taxon>Pseudomonadati</taxon>
        <taxon>Acidobacteriota</taxon>
        <taxon>Terriglobia</taxon>
        <taxon>Terriglobales</taxon>
        <taxon>Acidobacteriaceae</taxon>
        <taxon>Edaphobacter</taxon>
    </lineage>
</organism>
<dbReference type="PANTHER" id="PTHR42852:SF13">
    <property type="entry name" value="PROTEIN DIPZ"/>
    <property type="match status" value="1"/>
</dbReference>
<name>A0A916W0A8_9BACT</name>
<dbReference type="EMBL" id="BMJB01000001">
    <property type="protein sequence ID" value="GGA57529.1"/>
    <property type="molecule type" value="Genomic_DNA"/>
</dbReference>
<sequence>MVLEFWATWCSPCVASLPHLNQMVASLDPAKFQFISIDDEDPKAVERFLTRKKTSGWVGTDTSGRVFARYGITSRPTTVIVDGSGKVVAVTEIDAVSTADLEAVARGKHVAFKAVSAITEVRVPASAIARGPLFAVSVSKASPHATMSVVNHPPTGTDVLGETADGLMTDVFNAFGKRYVLKDTLPEGRYDLRVSAAGVPQGVVDAVVQQAVLAALHLQIEPKTVTKRVYILRATDASKRLLSPSASTHAVKRGYWHGIYILMNGTMDDLAYVLATGLENPVVNQTGIDGTYDARFKVSGDDVDSLNAVLGKTLGLELVPGGEEMPITVLEVERAPTKTTP</sequence>
<dbReference type="Pfam" id="PF00578">
    <property type="entry name" value="AhpC-TSA"/>
    <property type="match status" value="1"/>
</dbReference>
<dbReference type="InterPro" id="IPR036249">
    <property type="entry name" value="Thioredoxin-like_sf"/>
</dbReference>
<feature type="domain" description="Thioredoxin" evidence="1">
    <location>
        <begin position="1"/>
        <end position="117"/>
    </location>
</feature>
<dbReference type="InterPro" id="IPR050553">
    <property type="entry name" value="Thioredoxin_ResA/DsbE_sf"/>
</dbReference>
<dbReference type="GO" id="GO:0016209">
    <property type="term" value="F:antioxidant activity"/>
    <property type="evidence" value="ECO:0007669"/>
    <property type="project" value="InterPro"/>
</dbReference>
<comment type="caution">
    <text evidence="2">The sequence shown here is derived from an EMBL/GenBank/DDBJ whole genome shotgun (WGS) entry which is preliminary data.</text>
</comment>
<keyword evidence="3" id="KW-1185">Reference proteome</keyword>
<gene>
    <name evidence="2" type="ORF">GCM10011507_06140</name>
</gene>
<evidence type="ECO:0000313" key="2">
    <source>
        <dbReference type="EMBL" id="GGA57529.1"/>
    </source>
</evidence>
<dbReference type="SUPFAM" id="SSF52833">
    <property type="entry name" value="Thioredoxin-like"/>
    <property type="match status" value="1"/>
</dbReference>
<dbReference type="CDD" id="cd02966">
    <property type="entry name" value="TlpA_like_family"/>
    <property type="match status" value="1"/>
</dbReference>
<dbReference type="Gene3D" id="3.40.30.10">
    <property type="entry name" value="Glutaredoxin"/>
    <property type="match status" value="1"/>
</dbReference>
<evidence type="ECO:0000313" key="3">
    <source>
        <dbReference type="Proteomes" id="UP000648801"/>
    </source>
</evidence>
<dbReference type="AlphaFoldDB" id="A0A916W0A8"/>
<dbReference type="InterPro" id="IPR017801">
    <property type="entry name" value="DUF3738"/>
</dbReference>
<proteinExistence type="predicted"/>